<evidence type="ECO:0000256" key="1">
    <source>
        <dbReference type="ARBA" id="ARBA00023015"/>
    </source>
</evidence>
<evidence type="ECO:0000256" key="3">
    <source>
        <dbReference type="ARBA" id="ARBA00023163"/>
    </source>
</evidence>
<dbReference type="Gene3D" id="3.40.50.2300">
    <property type="match status" value="2"/>
</dbReference>
<sequence length="334" mass="34406">MSSDDRNPTIDDIARRAGVSAMTVSRVINGGARVSAATRERVQAVIDAAGYTPDPAARILARGGGGRIGLLYANPSNAYLAEVLSGALAGARAAGLLLMIEPSQAGDPAQEAEAVRRLAAGGAQGLIVPPPLGESAATLNAIRAAGLKAVLLAAPPARGMSGALRVDDVSAAAEMTRRLIELGHRRIGLIEGRADQSASADRRRGAQAVVEAAPGVELQIDRGDFTYRSGFEAARRLLAARPRPTALFAGNDDMAAGALAAVHAEGLQTPADVSVAGFDDTYLAASVWPALTTIRQPVAEMAHHAAMLLAGKAEVDAEFVAHRLIERESTAPPD</sequence>
<keyword evidence="3" id="KW-0804">Transcription</keyword>
<dbReference type="Gene3D" id="1.10.260.40">
    <property type="entry name" value="lambda repressor-like DNA-binding domains"/>
    <property type="match status" value="1"/>
</dbReference>
<keyword evidence="6" id="KW-1185">Reference proteome</keyword>
<dbReference type="CDD" id="cd01392">
    <property type="entry name" value="HTH_LacI"/>
    <property type="match status" value="1"/>
</dbReference>
<feature type="domain" description="HTH lacI-type" evidence="4">
    <location>
        <begin position="8"/>
        <end position="62"/>
    </location>
</feature>
<dbReference type="PRINTS" id="PR00036">
    <property type="entry name" value="HTHLACI"/>
</dbReference>
<name>A0ABX7SJW0_9CAUL</name>
<organism evidence="5 6">
    <name type="scientific">Brevundimonas pondensis</name>
    <dbReference type="NCBI Taxonomy" id="2774189"/>
    <lineage>
        <taxon>Bacteria</taxon>
        <taxon>Pseudomonadati</taxon>
        <taxon>Pseudomonadota</taxon>
        <taxon>Alphaproteobacteria</taxon>
        <taxon>Caulobacterales</taxon>
        <taxon>Caulobacteraceae</taxon>
        <taxon>Brevundimonas</taxon>
    </lineage>
</organism>
<dbReference type="Pfam" id="PF00356">
    <property type="entry name" value="LacI"/>
    <property type="match status" value="1"/>
</dbReference>
<dbReference type="SUPFAM" id="SSF47413">
    <property type="entry name" value="lambda repressor-like DNA-binding domains"/>
    <property type="match status" value="1"/>
</dbReference>
<evidence type="ECO:0000259" key="4">
    <source>
        <dbReference type="PROSITE" id="PS50932"/>
    </source>
</evidence>
<keyword evidence="1" id="KW-0805">Transcription regulation</keyword>
<evidence type="ECO:0000256" key="2">
    <source>
        <dbReference type="ARBA" id="ARBA00023125"/>
    </source>
</evidence>
<dbReference type="InterPro" id="IPR010982">
    <property type="entry name" value="Lambda_DNA-bd_dom_sf"/>
</dbReference>
<dbReference type="SMART" id="SM00354">
    <property type="entry name" value="HTH_LACI"/>
    <property type="match status" value="1"/>
</dbReference>
<reference evidence="5 6" key="1">
    <citation type="submission" date="2020-09" db="EMBL/GenBank/DDBJ databases">
        <title>Brevundimonas sp. LVF1 isolated from an oligotrophic pond in Goettingen, Germany.</title>
        <authorList>
            <person name="Friedrich I."/>
            <person name="Klassen A."/>
            <person name="Neubauer H."/>
            <person name="Schneider D."/>
            <person name="Hertel R."/>
            <person name="Daniel R."/>
        </authorList>
    </citation>
    <scope>NUCLEOTIDE SEQUENCE [LARGE SCALE GENOMIC DNA]</scope>
    <source>
        <strain evidence="5 6">LVF1</strain>
    </source>
</reference>
<dbReference type="RefSeq" id="WP_207823762.1">
    <property type="nucleotide sequence ID" value="NZ_CP062006.1"/>
</dbReference>
<dbReference type="PROSITE" id="PS50932">
    <property type="entry name" value="HTH_LACI_2"/>
    <property type="match status" value="1"/>
</dbReference>
<dbReference type="PANTHER" id="PTHR30146:SF153">
    <property type="entry name" value="LACTOSE OPERON REPRESSOR"/>
    <property type="match status" value="1"/>
</dbReference>
<evidence type="ECO:0000313" key="6">
    <source>
        <dbReference type="Proteomes" id="UP000663942"/>
    </source>
</evidence>
<evidence type="ECO:0000313" key="5">
    <source>
        <dbReference type="EMBL" id="QTC87441.1"/>
    </source>
</evidence>
<dbReference type="SUPFAM" id="SSF53822">
    <property type="entry name" value="Periplasmic binding protein-like I"/>
    <property type="match status" value="1"/>
</dbReference>
<dbReference type="Proteomes" id="UP000663942">
    <property type="component" value="Chromosome"/>
</dbReference>
<proteinExistence type="predicted"/>
<dbReference type="PROSITE" id="PS00356">
    <property type="entry name" value="HTH_LACI_1"/>
    <property type="match status" value="1"/>
</dbReference>
<dbReference type="PANTHER" id="PTHR30146">
    <property type="entry name" value="LACI-RELATED TRANSCRIPTIONAL REPRESSOR"/>
    <property type="match status" value="1"/>
</dbReference>
<dbReference type="InterPro" id="IPR028082">
    <property type="entry name" value="Peripla_BP_I"/>
</dbReference>
<dbReference type="GO" id="GO:0003677">
    <property type="term" value="F:DNA binding"/>
    <property type="evidence" value="ECO:0007669"/>
    <property type="project" value="UniProtKB-KW"/>
</dbReference>
<accession>A0ABX7SJW0</accession>
<dbReference type="EMBL" id="CP062006">
    <property type="protein sequence ID" value="QTC87441.1"/>
    <property type="molecule type" value="Genomic_DNA"/>
</dbReference>
<protein>
    <submittedName>
        <fullName evidence="5">LacI family DNA-binding transcriptional regulator</fullName>
    </submittedName>
</protein>
<dbReference type="Pfam" id="PF13377">
    <property type="entry name" value="Peripla_BP_3"/>
    <property type="match status" value="1"/>
</dbReference>
<dbReference type="InterPro" id="IPR046335">
    <property type="entry name" value="LacI/GalR-like_sensor"/>
</dbReference>
<dbReference type="InterPro" id="IPR000843">
    <property type="entry name" value="HTH_LacI"/>
</dbReference>
<keyword evidence="2 5" id="KW-0238">DNA-binding</keyword>
<gene>
    <name evidence="5" type="ORF">IFE19_15320</name>
</gene>